<dbReference type="AlphaFoldDB" id="A0A7X3SMM4"/>
<sequence>MALGGTDIADDAIRQGAGEWAQALKKAAREAIEQAHSTGVPAYAEPANPAGINREISDGSHQRIEIGPGRQEAAQTD</sequence>
<accession>A0A7X3SMM4</accession>
<reference evidence="2 3" key="2">
    <citation type="submission" date="2020-01" db="EMBL/GenBank/DDBJ databases">
        <title>Microvirga sp. nov., an arsenate reduction bacterium isolated from Tibet hotspring sediments.</title>
        <authorList>
            <person name="Xian W.-D."/>
            <person name="Li W.-J."/>
        </authorList>
    </citation>
    <scope>NUCLEOTIDE SEQUENCE [LARGE SCALE GENOMIC DNA]</scope>
    <source>
        <strain evidence="2 3">KCTC 23863</strain>
    </source>
</reference>
<dbReference type="RefSeq" id="WP_160883061.1">
    <property type="nucleotide sequence ID" value="NZ_WURB01000002.1"/>
</dbReference>
<dbReference type="Proteomes" id="UP000436483">
    <property type="component" value="Unassembled WGS sequence"/>
</dbReference>
<comment type="caution">
    <text evidence="2">The sequence shown here is derived from an EMBL/GenBank/DDBJ whole genome shotgun (WGS) entry which is preliminary data.</text>
</comment>
<protein>
    <submittedName>
        <fullName evidence="2">Uncharacterized protein</fullName>
    </submittedName>
</protein>
<feature type="compositionally biased region" description="Basic and acidic residues" evidence="1">
    <location>
        <begin position="55"/>
        <end position="64"/>
    </location>
</feature>
<reference evidence="2 3" key="1">
    <citation type="submission" date="2019-12" db="EMBL/GenBank/DDBJ databases">
        <authorList>
            <person name="Yuan C.-G."/>
        </authorList>
    </citation>
    <scope>NUCLEOTIDE SEQUENCE [LARGE SCALE GENOMIC DNA]</scope>
    <source>
        <strain evidence="2 3">KCTC 23863</strain>
    </source>
</reference>
<name>A0A7X3SMM4_9HYPH</name>
<keyword evidence="3" id="KW-1185">Reference proteome</keyword>
<organism evidence="2 3">
    <name type="scientific">Microvirga makkahensis</name>
    <dbReference type="NCBI Taxonomy" id="1128670"/>
    <lineage>
        <taxon>Bacteria</taxon>
        <taxon>Pseudomonadati</taxon>
        <taxon>Pseudomonadota</taxon>
        <taxon>Alphaproteobacteria</taxon>
        <taxon>Hyphomicrobiales</taxon>
        <taxon>Methylobacteriaceae</taxon>
        <taxon>Microvirga</taxon>
    </lineage>
</organism>
<gene>
    <name evidence="2" type="ORF">GR328_03025</name>
</gene>
<evidence type="ECO:0000256" key="1">
    <source>
        <dbReference type="SAM" id="MobiDB-lite"/>
    </source>
</evidence>
<evidence type="ECO:0000313" key="2">
    <source>
        <dbReference type="EMBL" id="MXQ10446.1"/>
    </source>
</evidence>
<feature type="region of interest" description="Disordered" evidence="1">
    <location>
        <begin position="37"/>
        <end position="77"/>
    </location>
</feature>
<dbReference type="EMBL" id="WURB01000002">
    <property type="protein sequence ID" value="MXQ10446.1"/>
    <property type="molecule type" value="Genomic_DNA"/>
</dbReference>
<proteinExistence type="predicted"/>
<evidence type="ECO:0000313" key="3">
    <source>
        <dbReference type="Proteomes" id="UP000436483"/>
    </source>
</evidence>